<reference evidence="1" key="1">
    <citation type="submission" date="2021-08" db="EMBL/GenBank/DDBJ databases">
        <title>WGS assembly of Ceratopteris richardii.</title>
        <authorList>
            <person name="Marchant D.B."/>
            <person name="Chen G."/>
            <person name="Jenkins J."/>
            <person name="Shu S."/>
            <person name="Leebens-Mack J."/>
            <person name="Grimwood J."/>
            <person name="Schmutz J."/>
            <person name="Soltis P."/>
            <person name="Soltis D."/>
            <person name="Chen Z.-H."/>
        </authorList>
    </citation>
    <scope>NUCLEOTIDE SEQUENCE</scope>
    <source>
        <strain evidence="1">Whitten #5841</strain>
        <tissue evidence="1">Leaf</tissue>
    </source>
</reference>
<dbReference type="AlphaFoldDB" id="A0A8T2RQ86"/>
<evidence type="ECO:0000313" key="2">
    <source>
        <dbReference type="Proteomes" id="UP000825935"/>
    </source>
</evidence>
<sequence>MAFLFSRFLNPSDEGRKDPSDCRSCLQEAWLMQNVPNFIVQLCIHTPRCRRDHRCTLRLTDSMTSKLYDCEHVDLTQLCNNHQRLCILLSAGSAGHWAD</sequence>
<proteinExistence type="predicted"/>
<evidence type="ECO:0000313" key="1">
    <source>
        <dbReference type="EMBL" id="KAH7298260.1"/>
    </source>
</evidence>
<protein>
    <submittedName>
        <fullName evidence="1">Uncharacterized protein</fullName>
    </submittedName>
</protein>
<dbReference type="Proteomes" id="UP000825935">
    <property type="component" value="Chromosome 25"/>
</dbReference>
<accession>A0A8T2RQ86</accession>
<organism evidence="1 2">
    <name type="scientific">Ceratopteris richardii</name>
    <name type="common">Triangle waterfern</name>
    <dbReference type="NCBI Taxonomy" id="49495"/>
    <lineage>
        <taxon>Eukaryota</taxon>
        <taxon>Viridiplantae</taxon>
        <taxon>Streptophyta</taxon>
        <taxon>Embryophyta</taxon>
        <taxon>Tracheophyta</taxon>
        <taxon>Polypodiopsida</taxon>
        <taxon>Polypodiidae</taxon>
        <taxon>Polypodiales</taxon>
        <taxon>Pteridineae</taxon>
        <taxon>Pteridaceae</taxon>
        <taxon>Parkerioideae</taxon>
        <taxon>Ceratopteris</taxon>
    </lineage>
</organism>
<gene>
    <name evidence="1" type="ORF">KP509_25G034000</name>
</gene>
<comment type="caution">
    <text evidence="1">The sequence shown here is derived from an EMBL/GenBank/DDBJ whole genome shotgun (WGS) entry which is preliminary data.</text>
</comment>
<keyword evidence="2" id="KW-1185">Reference proteome</keyword>
<dbReference type="EMBL" id="CM035430">
    <property type="protein sequence ID" value="KAH7298260.1"/>
    <property type="molecule type" value="Genomic_DNA"/>
</dbReference>
<name>A0A8T2RQ86_CERRI</name>